<dbReference type="AlphaFoldDB" id="A0A183I8R2"/>
<feature type="domain" description="Ig-like" evidence="6">
    <location>
        <begin position="18"/>
        <end position="108"/>
    </location>
</feature>
<evidence type="ECO:0000256" key="5">
    <source>
        <dbReference type="SAM" id="Phobius"/>
    </source>
</evidence>
<reference evidence="9" key="1">
    <citation type="submission" date="2016-06" db="UniProtKB">
        <authorList>
            <consortium name="WormBaseParasite"/>
        </authorList>
    </citation>
    <scope>IDENTIFICATION</scope>
</reference>
<dbReference type="Proteomes" id="UP000270296">
    <property type="component" value="Unassembled WGS sequence"/>
</dbReference>
<name>A0A183I8R2_9BILA</name>
<dbReference type="OrthoDB" id="5912975at2759"/>
<dbReference type="EMBL" id="UZAM01000006">
    <property type="protein sequence ID" value="VDO78457.1"/>
    <property type="molecule type" value="Genomic_DNA"/>
</dbReference>
<evidence type="ECO:0000256" key="1">
    <source>
        <dbReference type="ARBA" id="ARBA00011360"/>
    </source>
</evidence>
<evidence type="ECO:0000256" key="4">
    <source>
        <dbReference type="PROSITE-ProRule" id="PRU10141"/>
    </source>
</evidence>
<dbReference type="WBParaSite" id="SBAD_0000000401-mRNA-1">
    <property type="protein sequence ID" value="SBAD_0000000401-mRNA-1"/>
    <property type="gene ID" value="SBAD_0000000401"/>
</dbReference>
<dbReference type="SUPFAM" id="SSF56112">
    <property type="entry name" value="Protein kinase-like (PK-like)"/>
    <property type="match status" value="1"/>
</dbReference>
<keyword evidence="8" id="KW-1185">Reference proteome</keyword>
<dbReference type="InterPro" id="IPR011009">
    <property type="entry name" value="Kinase-like_dom_sf"/>
</dbReference>
<dbReference type="SMART" id="SM00409">
    <property type="entry name" value="IG"/>
    <property type="match status" value="5"/>
</dbReference>
<dbReference type="PROSITE" id="PS50835">
    <property type="entry name" value="IG_LIKE"/>
    <property type="match status" value="4"/>
</dbReference>
<keyword evidence="3" id="KW-0393">Immunoglobulin domain</keyword>
<dbReference type="InterPro" id="IPR007110">
    <property type="entry name" value="Ig-like_dom"/>
</dbReference>
<organism evidence="9">
    <name type="scientific">Soboliphyme baturini</name>
    <dbReference type="NCBI Taxonomy" id="241478"/>
    <lineage>
        <taxon>Eukaryota</taxon>
        <taxon>Metazoa</taxon>
        <taxon>Ecdysozoa</taxon>
        <taxon>Nematoda</taxon>
        <taxon>Enoplea</taxon>
        <taxon>Dorylaimia</taxon>
        <taxon>Dioctophymatida</taxon>
        <taxon>Dioctophymatoidea</taxon>
        <taxon>Soboliphymatidae</taxon>
        <taxon>Soboliphyme</taxon>
    </lineage>
</organism>
<sequence length="942" mass="105755">MQLSPGKTSAELLINDRPEDGTILKTAGDELELSCTGTAGLKLHWVKPDNSIYKGYDDPVSSKRLFVVNRDDEGYSKLTLMQLRWTDTGWYRCVSDNASKGQYTTNLAGFNSVYLFVTDKDPQHLFLHWVDEDDNYSNLIPVSRKLGGYISCLVTNPNARVSFHSSTPVKISMEAYDPKRGFFVQKNSLDSSAGILSYCTATLDSMQDEVRFLFLVVDDSQVPEPEIDRSGAMHPYVSGSMSLSCLNKFIQSFEGVCKWSFPSMNELESKSRILEMNHVDALYNTTLYFKFLLLEDSGRYECTCSNIGVEYGETAFVDITVSAVKGEVTFNETGEESKICHEDDSLQLQANFTAWPLNELSVQWFQKVVSVENGVQLFPVSNPSKDDGQSSTLELHRLRVSDSGQYICSVTAAQLVANKTFYLTVLASPKITDIFVSKSFNILERVASQFLQLNRTYHVNCIGEGIPLPNLYLYWKPCLDKENCQWFPLPDSGIKVEILNGTFQSLAFVTELTTTVKTYKCALKPLQPAEDPDSLEGRTISLVPCDIEDAEKLLGFGIVAEAQNSTDPVYDSQQIKISCRFQKWFYRSPAWSKENRNNTISNRMNITWIPIPDEKIFTSTTEWSRHADLIFSPVNHADSGIYRCCVRVVDTNQTVCKSRRLDVVQTVAPSFSELTSNHSLIATFRDSFEIVCIADGVPKPSITWFKNGVLMTQSARHGISLTSHKLTISRVIGDDAGLYLCVAENLVGTSTRNFTLTVLGLTSGTVSDSDKKILTICLAVLGVFIVALICMVVEMRRRDSRRVKLLKQLYNQLVNSTENKTDIDPKVPVNEQTENLCYDISYEIRKENLKLVEELGSGHFGRVWKGYILDDQGNEQLCVAVKVPKGTVTLNHGGELDPSWSQEMAQNFNKKTFMSTSDLLCFAYQVANGMEYLIHTVKKSQH</sequence>
<dbReference type="PANTHER" id="PTHR15360:SF4">
    <property type="entry name" value="PROTEIN KINASE DOMAIN-CONTAINING PROTEIN"/>
    <property type="match status" value="1"/>
</dbReference>
<dbReference type="InterPro" id="IPR036179">
    <property type="entry name" value="Ig-like_dom_sf"/>
</dbReference>
<dbReference type="Gene3D" id="3.30.200.20">
    <property type="entry name" value="Phosphorylase Kinase, domain 1"/>
    <property type="match status" value="1"/>
</dbReference>
<keyword evidence="5" id="KW-0472">Membrane</keyword>
<dbReference type="PIRSF" id="PIRSF000615">
    <property type="entry name" value="TyrPK_CSF1-R"/>
    <property type="match status" value="1"/>
</dbReference>
<dbReference type="PROSITE" id="PS00107">
    <property type="entry name" value="PROTEIN_KINASE_ATP"/>
    <property type="match status" value="1"/>
</dbReference>
<accession>A0A183I8R2</accession>
<feature type="domain" description="Ig-like" evidence="6">
    <location>
        <begin position="544"/>
        <end position="656"/>
    </location>
</feature>
<feature type="domain" description="Ig-like" evidence="6">
    <location>
        <begin position="669"/>
        <end position="757"/>
    </location>
</feature>
<keyword evidence="4" id="KW-0067">ATP-binding</keyword>
<keyword evidence="5" id="KW-1133">Transmembrane helix</keyword>
<dbReference type="InterPro" id="IPR003598">
    <property type="entry name" value="Ig_sub2"/>
</dbReference>
<keyword evidence="5" id="KW-0812">Transmembrane</keyword>
<dbReference type="SUPFAM" id="SSF48726">
    <property type="entry name" value="Immunoglobulin"/>
    <property type="match status" value="4"/>
</dbReference>
<dbReference type="Pfam" id="PF07679">
    <property type="entry name" value="I-set"/>
    <property type="match status" value="1"/>
</dbReference>
<feature type="binding site" evidence="4">
    <location>
        <position position="882"/>
    </location>
    <ligand>
        <name>ATP</name>
        <dbReference type="ChEBI" id="CHEBI:30616"/>
    </ligand>
</feature>
<evidence type="ECO:0000256" key="2">
    <source>
        <dbReference type="ARBA" id="ARBA00019671"/>
    </source>
</evidence>
<reference evidence="7 8" key="2">
    <citation type="submission" date="2018-11" db="EMBL/GenBank/DDBJ databases">
        <authorList>
            <consortium name="Pathogen Informatics"/>
        </authorList>
    </citation>
    <scope>NUCLEOTIDE SEQUENCE [LARGE SCALE GENOMIC DNA]</scope>
</reference>
<dbReference type="SMART" id="SM00408">
    <property type="entry name" value="IGc2"/>
    <property type="match status" value="3"/>
</dbReference>
<evidence type="ECO:0000313" key="9">
    <source>
        <dbReference type="WBParaSite" id="SBAD_0000000401-mRNA-1"/>
    </source>
</evidence>
<protein>
    <recommendedName>
        <fullName evidence="2">Platelet-derived growth factor receptor-like protein</fullName>
    </recommendedName>
</protein>
<dbReference type="GO" id="GO:0005524">
    <property type="term" value="F:ATP binding"/>
    <property type="evidence" value="ECO:0007669"/>
    <property type="project" value="UniProtKB-UniRule"/>
</dbReference>
<dbReference type="PANTHER" id="PTHR15360">
    <property type="entry name" value="PLATELET-DERIVED GROWTH FACTOR RECEPTOR LIKE"/>
    <property type="match status" value="1"/>
</dbReference>
<proteinExistence type="predicted"/>
<evidence type="ECO:0000259" key="6">
    <source>
        <dbReference type="PROSITE" id="PS50835"/>
    </source>
</evidence>
<comment type="subunit">
    <text evidence="1">Forms a complex composed of PDGFRL, TNK2 and GRB2.</text>
</comment>
<evidence type="ECO:0000313" key="8">
    <source>
        <dbReference type="Proteomes" id="UP000270296"/>
    </source>
</evidence>
<evidence type="ECO:0000313" key="7">
    <source>
        <dbReference type="EMBL" id="VDO78457.1"/>
    </source>
</evidence>
<keyword evidence="4" id="KW-0547">Nucleotide-binding</keyword>
<evidence type="ECO:0000256" key="3">
    <source>
        <dbReference type="ARBA" id="ARBA00023319"/>
    </source>
</evidence>
<dbReference type="InterPro" id="IPR013098">
    <property type="entry name" value="Ig_I-set"/>
</dbReference>
<dbReference type="InterPro" id="IPR017441">
    <property type="entry name" value="Protein_kinase_ATP_BS"/>
</dbReference>
<feature type="domain" description="Ig-like" evidence="6">
    <location>
        <begin position="340"/>
        <end position="424"/>
    </location>
</feature>
<dbReference type="InterPro" id="IPR013783">
    <property type="entry name" value="Ig-like_fold"/>
</dbReference>
<feature type="transmembrane region" description="Helical" evidence="5">
    <location>
        <begin position="773"/>
        <end position="793"/>
    </location>
</feature>
<gene>
    <name evidence="7" type="ORF">SBAD_LOCUS5</name>
</gene>
<dbReference type="InterPro" id="IPR042495">
    <property type="entry name" value="PDGFRL"/>
</dbReference>
<dbReference type="InterPro" id="IPR003599">
    <property type="entry name" value="Ig_sub"/>
</dbReference>
<dbReference type="Gene3D" id="2.60.40.10">
    <property type="entry name" value="Immunoglobulins"/>
    <property type="match status" value="5"/>
</dbReference>